<comment type="similarity">
    <text evidence="1">Belongs to the thioredoxin family. DsbA subfamily.</text>
</comment>
<dbReference type="Pfam" id="PF13462">
    <property type="entry name" value="Thioredoxin_4"/>
    <property type="match status" value="1"/>
</dbReference>
<dbReference type="PANTHER" id="PTHR13887">
    <property type="entry name" value="GLUTATHIONE S-TRANSFERASE KAPPA"/>
    <property type="match status" value="1"/>
</dbReference>
<keyword evidence="6" id="KW-1015">Disulfide bond</keyword>
<protein>
    <submittedName>
        <fullName evidence="10">DsbA family protein</fullName>
    </submittedName>
</protein>
<dbReference type="InterPro" id="IPR013766">
    <property type="entry name" value="Thioredoxin_domain"/>
</dbReference>
<keyword evidence="3" id="KW-0732">Signal</keyword>
<keyword evidence="11" id="KW-1185">Reference proteome</keyword>
<keyword evidence="4" id="KW-0249">Electron transport</keyword>
<accession>A0ABD5S0T8</accession>
<dbReference type="Gene3D" id="3.40.30.10">
    <property type="entry name" value="Glutaredoxin"/>
    <property type="match status" value="1"/>
</dbReference>
<feature type="region of interest" description="Disordered" evidence="8">
    <location>
        <begin position="31"/>
        <end position="54"/>
    </location>
</feature>
<dbReference type="GO" id="GO:0016491">
    <property type="term" value="F:oxidoreductase activity"/>
    <property type="evidence" value="ECO:0007669"/>
    <property type="project" value="UniProtKB-KW"/>
</dbReference>
<evidence type="ECO:0000256" key="5">
    <source>
        <dbReference type="ARBA" id="ARBA00023002"/>
    </source>
</evidence>
<evidence type="ECO:0000256" key="7">
    <source>
        <dbReference type="ARBA" id="ARBA00023284"/>
    </source>
</evidence>
<dbReference type="Proteomes" id="UP001596328">
    <property type="component" value="Unassembled WGS sequence"/>
</dbReference>
<dbReference type="PROSITE" id="PS51257">
    <property type="entry name" value="PROKAR_LIPOPROTEIN"/>
    <property type="match status" value="1"/>
</dbReference>
<name>A0ABD5S0T8_9EURY</name>
<comment type="similarity">
    <text evidence="2">Belongs to the glutaredoxin family.</text>
</comment>
<comment type="caution">
    <text evidence="10">The sequence shown here is derived from an EMBL/GenBank/DDBJ whole genome shotgun (WGS) entry which is preliminary data.</text>
</comment>
<sequence>MDSTRRTLLAAVGGATTTGLAGCTGVLGGGGGGSDCDLQEEEPVTSMPNPVMGDDDAPVTVKAWEDFACPHCQTFSLEALPKIEENYVSSGDAKFEHHDFPIPVDDKWSWAVASAARGVQDATDDGTFFEYAHAMFENQGKYSMNVVQNQASEVGADGCSIRGDAKFGTYRPVLEADRQRGSSAGVRGTPAIFVDGQQVDFSGASSFYPPIESAIESALSQG</sequence>
<keyword evidence="4" id="KW-0813">Transport</keyword>
<dbReference type="AlphaFoldDB" id="A0ABD5S0T8"/>
<reference evidence="10 11" key="1">
    <citation type="journal article" date="2019" name="Int. J. Syst. Evol. Microbiol.">
        <title>The Global Catalogue of Microorganisms (GCM) 10K type strain sequencing project: providing services to taxonomists for standard genome sequencing and annotation.</title>
        <authorList>
            <consortium name="The Broad Institute Genomics Platform"/>
            <consortium name="The Broad Institute Genome Sequencing Center for Infectious Disease"/>
            <person name="Wu L."/>
            <person name="Ma J."/>
        </authorList>
    </citation>
    <scope>NUCLEOTIDE SEQUENCE [LARGE SCALE GENOMIC DNA]</scope>
    <source>
        <strain evidence="10 11">NBRC 111368</strain>
    </source>
</reference>
<dbReference type="InterPro" id="IPR036249">
    <property type="entry name" value="Thioredoxin-like_sf"/>
</dbReference>
<evidence type="ECO:0000256" key="3">
    <source>
        <dbReference type="ARBA" id="ARBA00022729"/>
    </source>
</evidence>
<gene>
    <name evidence="10" type="ORF">ACFQE1_13130</name>
</gene>
<evidence type="ECO:0000256" key="2">
    <source>
        <dbReference type="ARBA" id="ARBA00007787"/>
    </source>
</evidence>
<dbReference type="InterPro" id="IPR012336">
    <property type="entry name" value="Thioredoxin-like_fold"/>
</dbReference>
<dbReference type="EMBL" id="JBHSWU010000461">
    <property type="protein sequence ID" value="MFC6725295.1"/>
    <property type="molecule type" value="Genomic_DNA"/>
</dbReference>
<evidence type="ECO:0000259" key="9">
    <source>
        <dbReference type="PROSITE" id="PS51352"/>
    </source>
</evidence>
<evidence type="ECO:0000256" key="4">
    <source>
        <dbReference type="ARBA" id="ARBA00022982"/>
    </source>
</evidence>
<feature type="domain" description="Thioredoxin" evidence="9">
    <location>
        <begin position="36"/>
        <end position="220"/>
    </location>
</feature>
<keyword evidence="5" id="KW-0560">Oxidoreductase</keyword>
<organism evidence="10 11">
    <name type="scientific">Halobium palmae</name>
    <dbReference type="NCBI Taxonomy" id="1776492"/>
    <lineage>
        <taxon>Archaea</taxon>
        <taxon>Methanobacteriati</taxon>
        <taxon>Methanobacteriota</taxon>
        <taxon>Stenosarchaea group</taxon>
        <taxon>Halobacteria</taxon>
        <taxon>Halobacteriales</taxon>
        <taxon>Haloferacaceae</taxon>
        <taxon>Halobium</taxon>
    </lineage>
</organism>
<evidence type="ECO:0000256" key="1">
    <source>
        <dbReference type="ARBA" id="ARBA00005791"/>
    </source>
</evidence>
<proteinExistence type="inferred from homology"/>
<dbReference type="SUPFAM" id="SSF52833">
    <property type="entry name" value="Thioredoxin-like"/>
    <property type="match status" value="1"/>
</dbReference>
<dbReference type="PANTHER" id="PTHR13887:SF14">
    <property type="entry name" value="DISULFIDE BOND FORMATION PROTEIN D"/>
    <property type="match status" value="1"/>
</dbReference>
<evidence type="ECO:0000313" key="11">
    <source>
        <dbReference type="Proteomes" id="UP001596328"/>
    </source>
</evidence>
<keyword evidence="7" id="KW-0676">Redox-active center</keyword>
<dbReference type="PROSITE" id="PS51352">
    <property type="entry name" value="THIOREDOXIN_2"/>
    <property type="match status" value="1"/>
</dbReference>
<evidence type="ECO:0000256" key="8">
    <source>
        <dbReference type="SAM" id="MobiDB-lite"/>
    </source>
</evidence>
<evidence type="ECO:0000256" key="6">
    <source>
        <dbReference type="ARBA" id="ARBA00023157"/>
    </source>
</evidence>
<evidence type="ECO:0000313" key="10">
    <source>
        <dbReference type="EMBL" id="MFC6725295.1"/>
    </source>
</evidence>